<proteinExistence type="predicted"/>
<accession>F2F2K1</accession>
<evidence type="ECO:0000313" key="2">
    <source>
        <dbReference type="Proteomes" id="UP000006691"/>
    </source>
</evidence>
<evidence type="ECO:0000313" key="1">
    <source>
        <dbReference type="EMBL" id="BAK15839.1"/>
    </source>
</evidence>
<dbReference type="AlphaFoldDB" id="F2F2K1"/>
<sequence length="55" mass="6712">MEIYNLIDDDTRDKLNAVHRPKHKNTERLSKRDWEEIMGTRRDTFKKVNGKVKRK</sequence>
<dbReference type="HOGENOM" id="CLU_3022478_0_0_9"/>
<keyword evidence="2" id="KW-1185">Reference proteome</keyword>
<dbReference type="EMBL" id="AP012157">
    <property type="protein sequence ID" value="BAK15839.1"/>
    <property type="molecule type" value="Genomic_DNA"/>
</dbReference>
<dbReference type="PATRIC" id="fig|1002809.3.peg.1428"/>
<dbReference type="Proteomes" id="UP000006691">
    <property type="component" value="Chromosome"/>
</dbReference>
<reference evidence="2" key="1">
    <citation type="submission" date="2011-04" db="EMBL/GenBank/DDBJ databases">
        <title>Genome sequence of Solibacillus silvestris StLB046.</title>
        <authorList>
            <person name="Morohoshi T."/>
            <person name="Someya N."/>
            <person name="Ikeda T."/>
        </authorList>
    </citation>
    <scope>NUCLEOTIDE SEQUENCE [LARGE SCALE GENOMIC DNA]</scope>
    <source>
        <strain evidence="2">StLB046</strain>
    </source>
</reference>
<gene>
    <name evidence="1" type="ordered locus">SSIL_1416</name>
</gene>
<organism evidence="1 2">
    <name type="scientific">Solibacillus silvestris (strain StLB046)</name>
    <name type="common">Bacillus silvestris</name>
    <dbReference type="NCBI Taxonomy" id="1002809"/>
    <lineage>
        <taxon>Bacteria</taxon>
        <taxon>Bacillati</taxon>
        <taxon>Bacillota</taxon>
        <taxon>Bacilli</taxon>
        <taxon>Bacillales</taxon>
        <taxon>Caryophanaceae</taxon>
        <taxon>Solibacillus</taxon>
    </lineage>
</organism>
<dbReference type="KEGG" id="siv:SSIL_1416"/>
<reference evidence="1 2" key="2">
    <citation type="journal article" date="2012" name="J. Biosci. Bioeng.">
        <title>Complete genome sequence and characterization of the N-acylhomoserine lactone-degrading gene of the potato leaf-associated Solibacillus silvestris.</title>
        <authorList>
            <person name="Morohoshi T."/>
            <person name="Tominaga Y."/>
            <person name="Someya N."/>
            <person name="Ikeda T."/>
        </authorList>
    </citation>
    <scope>NUCLEOTIDE SEQUENCE [LARGE SCALE GENOMIC DNA]</scope>
    <source>
        <strain evidence="1 2">StLB046</strain>
    </source>
</reference>
<protein>
    <submittedName>
        <fullName evidence="1">3'-phosphoadenosine 5'-phosphosulfate sulfotransferase/FAD synthetase</fullName>
    </submittedName>
</protein>
<dbReference type="RefSeq" id="WP_014823292.1">
    <property type="nucleotide sequence ID" value="NC_018065.1"/>
</dbReference>
<name>F2F2K1_SOLSS</name>